<reference evidence="1 2" key="1">
    <citation type="submission" date="2014-04" db="EMBL/GenBank/DDBJ databases">
        <authorList>
            <consortium name="DOE Joint Genome Institute"/>
            <person name="Kuo A."/>
            <person name="Zuccaro A."/>
            <person name="Kohler A."/>
            <person name="Nagy L.G."/>
            <person name="Floudas D."/>
            <person name="Copeland A."/>
            <person name="Barry K.W."/>
            <person name="Cichocki N."/>
            <person name="Veneault-Fourrey C."/>
            <person name="LaButti K."/>
            <person name="Lindquist E.A."/>
            <person name="Lipzen A."/>
            <person name="Lundell T."/>
            <person name="Morin E."/>
            <person name="Murat C."/>
            <person name="Sun H."/>
            <person name="Tunlid A."/>
            <person name="Henrissat B."/>
            <person name="Grigoriev I.V."/>
            <person name="Hibbett D.S."/>
            <person name="Martin F."/>
            <person name="Nordberg H.P."/>
            <person name="Cantor M.N."/>
            <person name="Hua S.X."/>
        </authorList>
    </citation>
    <scope>NUCLEOTIDE SEQUENCE [LARGE SCALE GENOMIC DNA]</scope>
    <source>
        <strain evidence="1 2">MAFF 305830</strain>
    </source>
</reference>
<accession>A0A0C3A446</accession>
<keyword evidence="2" id="KW-1185">Reference proteome</keyword>
<dbReference type="Proteomes" id="UP000054097">
    <property type="component" value="Unassembled WGS sequence"/>
</dbReference>
<gene>
    <name evidence="1" type="ORF">M408DRAFT_226708</name>
</gene>
<dbReference type="AlphaFoldDB" id="A0A0C3A446"/>
<evidence type="ECO:0000313" key="2">
    <source>
        <dbReference type="Proteomes" id="UP000054097"/>
    </source>
</evidence>
<dbReference type="HOGENOM" id="CLU_1994007_0_0_1"/>
<reference evidence="2" key="2">
    <citation type="submission" date="2015-01" db="EMBL/GenBank/DDBJ databases">
        <title>Evolutionary Origins and Diversification of the Mycorrhizal Mutualists.</title>
        <authorList>
            <consortium name="DOE Joint Genome Institute"/>
            <consortium name="Mycorrhizal Genomics Consortium"/>
            <person name="Kohler A."/>
            <person name="Kuo A."/>
            <person name="Nagy L.G."/>
            <person name="Floudas D."/>
            <person name="Copeland A."/>
            <person name="Barry K.W."/>
            <person name="Cichocki N."/>
            <person name="Veneault-Fourrey C."/>
            <person name="LaButti K."/>
            <person name="Lindquist E.A."/>
            <person name="Lipzen A."/>
            <person name="Lundell T."/>
            <person name="Morin E."/>
            <person name="Murat C."/>
            <person name="Riley R."/>
            <person name="Ohm R."/>
            <person name="Sun H."/>
            <person name="Tunlid A."/>
            <person name="Henrissat B."/>
            <person name="Grigoriev I.V."/>
            <person name="Hibbett D.S."/>
            <person name="Martin F."/>
        </authorList>
    </citation>
    <scope>NUCLEOTIDE SEQUENCE [LARGE SCALE GENOMIC DNA]</scope>
    <source>
        <strain evidence="2">MAFF 305830</strain>
    </source>
</reference>
<name>A0A0C3A446_SERVB</name>
<proteinExistence type="predicted"/>
<evidence type="ECO:0000313" key="1">
    <source>
        <dbReference type="EMBL" id="KIM19450.1"/>
    </source>
</evidence>
<protein>
    <submittedName>
        <fullName evidence="1">Uncharacterized protein</fullName>
    </submittedName>
</protein>
<organism evidence="1 2">
    <name type="scientific">Serendipita vermifera MAFF 305830</name>
    <dbReference type="NCBI Taxonomy" id="933852"/>
    <lineage>
        <taxon>Eukaryota</taxon>
        <taxon>Fungi</taxon>
        <taxon>Dikarya</taxon>
        <taxon>Basidiomycota</taxon>
        <taxon>Agaricomycotina</taxon>
        <taxon>Agaricomycetes</taxon>
        <taxon>Sebacinales</taxon>
        <taxon>Serendipitaceae</taxon>
        <taxon>Serendipita</taxon>
    </lineage>
</organism>
<dbReference type="EMBL" id="KN824696">
    <property type="protein sequence ID" value="KIM19450.1"/>
    <property type="molecule type" value="Genomic_DNA"/>
</dbReference>
<sequence length="125" mass="14106">MTKEVTITNLLREAQFYTLGRLEDRINTFQRETSKSFSLANAHANPETPIKMYKFAINRFKKHGSGRWVANNITQEGYRIILARISGQNNKSLVSPQSLICPGFTLVICWNDSPGSDISALLESK</sequence>